<gene>
    <name evidence="8" type="ORF">ICJ84_04290</name>
</gene>
<sequence>MKQLYLLFFFLLSTFTFSQQAYYNSIDFNQTGLNLKQDLANLITTTHTNELSYGWDAIQATDINPNNTSNVLLIYGWENGTDGNCTNDLERDINSNGGLSCEYNREHVYAKSLATPSMDNTGPGADGHHIRASDVQRNNVRDNQKYASGSGNSGNVTGGWYPGDDWKGDVARVIMYMYLRYGDQCLPSGVGVGSNASTPDDMIDLFLQWNAEDEVSNYEIQRNTYHENTSNTYAQGNRNPFIDNPALATAIWGGPEATDTWGNILGAENFLEHNLKIYPNPVKDYFIYISTTQDLDAIIYNILGKEILKQHLNANNKKIDVSALNKGVYLLKISSDSGTITKKLIKQ</sequence>
<accession>A0A8J6UAQ0</accession>
<evidence type="ECO:0000256" key="1">
    <source>
        <dbReference type="ARBA" id="ARBA00006429"/>
    </source>
</evidence>
<feature type="compositionally biased region" description="Basic and acidic residues" evidence="5">
    <location>
        <begin position="126"/>
        <end position="136"/>
    </location>
</feature>
<dbReference type="GO" id="GO:0016787">
    <property type="term" value="F:hydrolase activity"/>
    <property type="evidence" value="ECO:0007669"/>
    <property type="project" value="UniProtKB-KW"/>
</dbReference>
<evidence type="ECO:0000259" key="7">
    <source>
        <dbReference type="Pfam" id="PF18962"/>
    </source>
</evidence>
<keyword evidence="3 6" id="KW-0732">Signal</keyword>
<keyword evidence="2" id="KW-0540">Nuclease</keyword>
<evidence type="ECO:0000313" key="8">
    <source>
        <dbReference type="EMBL" id="MBD0834647.1"/>
    </source>
</evidence>
<keyword evidence="4" id="KW-0378">Hydrolase</keyword>
<evidence type="ECO:0000313" key="9">
    <source>
        <dbReference type="Proteomes" id="UP000602057"/>
    </source>
</evidence>
<dbReference type="NCBIfam" id="TIGR04183">
    <property type="entry name" value="Por_Secre_tail"/>
    <property type="match status" value="1"/>
</dbReference>
<evidence type="ECO:0000256" key="3">
    <source>
        <dbReference type="ARBA" id="ARBA00022729"/>
    </source>
</evidence>
<dbReference type="InterPro" id="IPR044925">
    <property type="entry name" value="His-Me_finger_sf"/>
</dbReference>
<dbReference type="Pfam" id="PF04231">
    <property type="entry name" value="Endonuclease_1"/>
    <property type="match status" value="1"/>
</dbReference>
<keyword evidence="8" id="KW-0255">Endonuclease</keyword>
<reference evidence="8" key="2">
    <citation type="submission" date="2020-09" db="EMBL/GenBank/DDBJ databases">
        <authorList>
            <person name="Wu Z."/>
        </authorList>
    </citation>
    <scope>NUCLEOTIDE SEQUENCE</scope>
    <source>
        <strain evidence="8">SC17</strain>
    </source>
</reference>
<proteinExistence type="inferred from homology"/>
<comment type="caution">
    <text evidence="8">The sequence shown here is derived from an EMBL/GenBank/DDBJ whole genome shotgun (WGS) entry which is preliminary data.</text>
</comment>
<dbReference type="Pfam" id="PF18962">
    <property type="entry name" value="Por_Secre_tail"/>
    <property type="match status" value="1"/>
</dbReference>
<feature type="signal peptide" evidence="6">
    <location>
        <begin position="1"/>
        <end position="21"/>
    </location>
</feature>
<dbReference type="RefSeq" id="WP_188215110.1">
    <property type="nucleotide sequence ID" value="NZ_BAABGH010000004.1"/>
</dbReference>
<dbReference type="InterPro" id="IPR026444">
    <property type="entry name" value="Secre_tail"/>
</dbReference>
<dbReference type="Proteomes" id="UP000602057">
    <property type="component" value="Unassembled WGS sequence"/>
</dbReference>
<dbReference type="SUPFAM" id="SSF54060">
    <property type="entry name" value="His-Me finger endonucleases"/>
    <property type="match status" value="1"/>
</dbReference>
<name>A0A8J6UAQ0_9FLAO</name>
<dbReference type="GO" id="GO:0004519">
    <property type="term" value="F:endonuclease activity"/>
    <property type="evidence" value="ECO:0007669"/>
    <property type="project" value="UniProtKB-KW"/>
</dbReference>
<feature type="region of interest" description="Disordered" evidence="5">
    <location>
        <begin position="117"/>
        <end position="136"/>
    </location>
</feature>
<keyword evidence="9" id="KW-1185">Reference proteome</keyword>
<evidence type="ECO:0000256" key="5">
    <source>
        <dbReference type="SAM" id="MobiDB-lite"/>
    </source>
</evidence>
<reference evidence="8" key="1">
    <citation type="journal article" date="2013" name="Int. J. Syst. Evol. Microbiol.">
        <title>Aestuariibaculum suncheonense gen. nov., sp. nov., a marine bacterium of the family Flavobacteriaceae isolated from a tidal flat and emended descriptions of the genera Gaetbulibacter and Tamlana.</title>
        <authorList>
            <person name="Jeong S.H."/>
            <person name="Park M.S."/>
            <person name="Jin H.M."/>
            <person name="Lee K."/>
            <person name="Park W."/>
            <person name="Jeon C.O."/>
        </authorList>
    </citation>
    <scope>NUCLEOTIDE SEQUENCE</scope>
    <source>
        <strain evidence="8">SC17</strain>
    </source>
</reference>
<feature type="chain" id="PRO_5035244200" evidence="6">
    <location>
        <begin position="22"/>
        <end position="347"/>
    </location>
</feature>
<organism evidence="8 9">
    <name type="scientific">Aestuariibaculum suncheonense</name>
    <dbReference type="NCBI Taxonomy" id="1028745"/>
    <lineage>
        <taxon>Bacteria</taxon>
        <taxon>Pseudomonadati</taxon>
        <taxon>Bacteroidota</taxon>
        <taxon>Flavobacteriia</taxon>
        <taxon>Flavobacteriales</taxon>
        <taxon>Flavobacteriaceae</taxon>
    </lineage>
</organism>
<dbReference type="InterPro" id="IPR007346">
    <property type="entry name" value="Endonuclease-I"/>
</dbReference>
<dbReference type="AlphaFoldDB" id="A0A8J6UAQ0"/>
<evidence type="ECO:0000256" key="4">
    <source>
        <dbReference type="ARBA" id="ARBA00022801"/>
    </source>
</evidence>
<dbReference type="EMBL" id="JACVXC010000001">
    <property type="protein sequence ID" value="MBD0834647.1"/>
    <property type="molecule type" value="Genomic_DNA"/>
</dbReference>
<comment type="similarity">
    <text evidence="1">Belongs to the EndA/NucM nuclease family.</text>
</comment>
<dbReference type="PANTHER" id="PTHR33607:SF2">
    <property type="entry name" value="ENDONUCLEASE-1"/>
    <property type="match status" value="1"/>
</dbReference>
<feature type="domain" description="Secretion system C-terminal sorting" evidence="7">
    <location>
        <begin position="277"/>
        <end position="345"/>
    </location>
</feature>
<evidence type="ECO:0000256" key="6">
    <source>
        <dbReference type="SAM" id="SignalP"/>
    </source>
</evidence>
<evidence type="ECO:0000256" key="2">
    <source>
        <dbReference type="ARBA" id="ARBA00022722"/>
    </source>
</evidence>
<protein>
    <submittedName>
        <fullName evidence="8">Endonuclease</fullName>
    </submittedName>
</protein>
<dbReference type="PANTHER" id="PTHR33607">
    <property type="entry name" value="ENDONUCLEASE-1"/>
    <property type="match status" value="1"/>
</dbReference>